<proteinExistence type="predicted"/>
<dbReference type="STRING" id="101127.A0A1X2GSG3"/>
<sequence length="105" mass="11244">MVSFATVGCLFTLLIPAVVGYNGDPYSGIVLYAEKTGIRSGVLSADHRCQSYPVQFPTHEIANAGRGGCSLWTEEDCQGSLYVVPSHYAIQPPNGVTFKSVICSK</sequence>
<dbReference type="EMBL" id="MCGT01000004">
    <property type="protein sequence ID" value="ORX60464.1"/>
    <property type="molecule type" value="Genomic_DNA"/>
</dbReference>
<evidence type="ECO:0000256" key="1">
    <source>
        <dbReference type="SAM" id="SignalP"/>
    </source>
</evidence>
<keyword evidence="3" id="KW-1185">Reference proteome</keyword>
<reference evidence="2 3" key="1">
    <citation type="submission" date="2016-07" db="EMBL/GenBank/DDBJ databases">
        <title>Pervasive Adenine N6-methylation of Active Genes in Fungi.</title>
        <authorList>
            <consortium name="DOE Joint Genome Institute"/>
            <person name="Mondo S.J."/>
            <person name="Dannebaum R.O."/>
            <person name="Kuo R.C."/>
            <person name="Labutti K."/>
            <person name="Haridas S."/>
            <person name="Kuo A."/>
            <person name="Salamov A."/>
            <person name="Ahrendt S.R."/>
            <person name="Lipzen A."/>
            <person name="Sullivan W."/>
            <person name="Andreopoulos W.B."/>
            <person name="Clum A."/>
            <person name="Lindquist E."/>
            <person name="Daum C."/>
            <person name="Ramamoorthy G.K."/>
            <person name="Gryganskyi A."/>
            <person name="Culley D."/>
            <person name="Magnuson J.K."/>
            <person name="James T.Y."/>
            <person name="O'Malley M.A."/>
            <person name="Stajich J.E."/>
            <person name="Spatafora J.W."/>
            <person name="Visel A."/>
            <person name="Grigoriev I.V."/>
        </authorList>
    </citation>
    <scope>NUCLEOTIDE SEQUENCE [LARGE SCALE GENOMIC DNA]</scope>
    <source>
        <strain evidence="2 3">NRRL 3301</strain>
    </source>
</reference>
<dbReference type="AlphaFoldDB" id="A0A1X2GSG3"/>
<gene>
    <name evidence="2" type="ORF">DM01DRAFT_1160870</name>
</gene>
<accession>A0A1X2GSG3</accession>
<evidence type="ECO:0000313" key="3">
    <source>
        <dbReference type="Proteomes" id="UP000242146"/>
    </source>
</evidence>
<protein>
    <submittedName>
        <fullName evidence="2">Uncharacterized protein</fullName>
    </submittedName>
</protein>
<name>A0A1X2GSG3_9FUNG</name>
<organism evidence="2 3">
    <name type="scientific">Hesseltinella vesiculosa</name>
    <dbReference type="NCBI Taxonomy" id="101127"/>
    <lineage>
        <taxon>Eukaryota</taxon>
        <taxon>Fungi</taxon>
        <taxon>Fungi incertae sedis</taxon>
        <taxon>Mucoromycota</taxon>
        <taxon>Mucoromycotina</taxon>
        <taxon>Mucoromycetes</taxon>
        <taxon>Mucorales</taxon>
        <taxon>Cunninghamellaceae</taxon>
        <taxon>Hesseltinella</taxon>
    </lineage>
</organism>
<feature type="chain" id="PRO_5012755682" evidence="1">
    <location>
        <begin position="21"/>
        <end position="105"/>
    </location>
</feature>
<comment type="caution">
    <text evidence="2">The sequence shown here is derived from an EMBL/GenBank/DDBJ whole genome shotgun (WGS) entry which is preliminary data.</text>
</comment>
<keyword evidence="1" id="KW-0732">Signal</keyword>
<evidence type="ECO:0000313" key="2">
    <source>
        <dbReference type="EMBL" id="ORX60464.1"/>
    </source>
</evidence>
<dbReference type="OrthoDB" id="2220192at2759"/>
<dbReference type="Proteomes" id="UP000242146">
    <property type="component" value="Unassembled WGS sequence"/>
</dbReference>
<feature type="signal peptide" evidence="1">
    <location>
        <begin position="1"/>
        <end position="20"/>
    </location>
</feature>